<comment type="caution">
    <text evidence="2">The sequence shown here is derived from an EMBL/GenBank/DDBJ whole genome shotgun (WGS) entry which is preliminary data.</text>
</comment>
<dbReference type="EMBL" id="JAURVH010000017">
    <property type="protein sequence ID" value="KAK5936424.1"/>
    <property type="molecule type" value="Genomic_DNA"/>
</dbReference>
<accession>A0AAN8I0Z3</accession>
<proteinExistence type="predicted"/>
<evidence type="ECO:0000313" key="3">
    <source>
        <dbReference type="Proteomes" id="UP001331515"/>
    </source>
</evidence>
<gene>
    <name evidence="2" type="ORF">CgunFtcFv8_027715</name>
</gene>
<evidence type="ECO:0000256" key="1">
    <source>
        <dbReference type="SAM" id="MobiDB-lite"/>
    </source>
</evidence>
<evidence type="ECO:0000313" key="2">
    <source>
        <dbReference type="EMBL" id="KAK5936424.1"/>
    </source>
</evidence>
<protein>
    <submittedName>
        <fullName evidence="2">Uncharacterized protein</fullName>
    </submittedName>
</protein>
<dbReference type="Proteomes" id="UP001331515">
    <property type="component" value="Unassembled WGS sequence"/>
</dbReference>
<keyword evidence="3" id="KW-1185">Reference proteome</keyword>
<feature type="region of interest" description="Disordered" evidence="1">
    <location>
        <begin position="77"/>
        <end position="97"/>
    </location>
</feature>
<organism evidence="2 3">
    <name type="scientific">Champsocephalus gunnari</name>
    <name type="common">Mackerel icefish</name>
    <dbReference type="NCBI Taxonomy" id="52237"/>
    <lineage>
        <taxon>Eukaryota</taxon>
        <taxon>Metazoa</taxon>
        <taxon>Chordata</taxon>
        <taxon>Craniata</taxon>
        <taxon>Vertebrata</taxon>
        <taxon>Euteleostomi</taxon>
        <taxon>Actinopterygii</taxon>
        <taxon>Neopterygii</taxon>
        <taxon>Teleostei</taxon>
        <taxon>Neoteleostei</taxon>
        <taxon>Acanthomorphata</taxon>
        <taxon>Eupercaria</taxon>
        <taxon>Perciformes</taxon>
        <taxon>Notothenioidei</taxon>
        <taxon>Channichthyidae</taxon>
        <taxon>Champsocephalus</taxon>
    </lineage>
</organism>
<name>A0AAN8I0Z3_CHAGU</name>
<sequence>MPDQNSTGDKVQFCCDETVWSSNAFSLVLLRVYHKLNDDSSDGSVIAISEEKDEEEAGNNEIPPGCCLSLAAWDDETPGPSYSLSPANQEAAGKDEEGEECLIVGYKKRIAERTPEQLTSDSEEEKKKVAPPLPQSLLPLLAVTKMAACGRPQRETGKRRRRGRRGRRVALFLTRIVLLFPP</sequence>
<reference evidence="2 3" key="1">
    <citation type="journal article" date="2023" name="Mol. Biol. Evol.">
        <title>Genomics of Secondarily Temperate Adaptation in the Only Non-Antarctic Icefish.</title>
        <authorList>
            <person name="Rivera-Colon A.G."/>
            <person name="Rayamajhi N."/>
            <person name="Minhas B.F."/>
            <person name="Madrigal G."/>
            <person name="Bilyk K.T."/>
            <person name="Yoon V."/>
            <person name="Hune M."/>
            <person name="Gregory S."/>
            <person name="Cheng C.H.C."/>
            <person name="Catchen J.M."/>
        </authorList>
    </citation>
    <scope>NUCLEOTIDE SEQUENCE [LARGE SCALE GENOMIC DNA]</scope>
    <source>
        <tissue evidence="2">White muscle</tissue>
    </source>
</reference>
<dbReference type="AlphaFoldDB" id="A0AAN8I0Z3"/>